<dbReference type="PANTHER" id="PTHR13947:SF37">
    <property type="entry name" value="LD18367P"/>
    <property type="match status" value="1"/>
</dbReference>
<keyword evidence="4" id="KW-1185">Reference proteome</keyword>
<organism evidence="3 4">
    <name type="scientific">Nonomuraea indica</name>
    <dbReference type="NCBI Taxonomy" id="1581193"/>
    <lineage>
        <taxon>Bacteria</taxon>
        <taxon>Bacillati</taxon>
        <taxon>Actinomycetota</taxon>
        <taxon>Actinomycetes</taxon>
        <taxon>Streptosporangiales</taxon>
        <taxon>Streptosporangiaceae</taxon>
        <taxon>Nonomuraea</taxon>
    </lineage>
</organism>
<dbReference type="RefSeq" id="WP_397020204.1">
    <property type="nucleotide sequence ID" value="NZ_JBITMB010000002.1"/>
</dbReference>
<dbReference type="SUPFAM" id="SSF55729">
    <property type="entry name" value="Acyl-CoA N-acyltransferases (Nat)"/>
    <property type="match status" value="1"/>
</dbReference>
<dbReference type="Gene3D" id="3.40.630.30">
    <property type="match status" value="1"/>
</dbReference>
<evidence type="ECO:0000259" key="2">
    <source>
        <dbReference type="PROSITE" id="PS51186"/>
    </source>
</evidence>
<dbReference type="InterPro" id="IPR000182">
    <property type="entry name" value="GNAT_dom"/>
</dbReference>
<accession>A0ABW8A121</accession>
<reference evidence="3 4" key="1">
    <citation type="submission" date="2024-10" db="EMBL/GenBank/DDBJ databases">
        <title>The Natural Products Discovery Center: Release of the First 8490 Sequenced Strains for Exploring Actinobacteria Biosynthetic Diversity.</title>
        <authorList>
            <person name="Kalkreuter E."/>
            <person name="Kautsar S.A."/>
            <person name="Yang D."/>
            <person name="Bader C.D."/>
            <person name="Teijaro C.N."/>
            <person name="Fluegel L."/>
            <person name="Davis C.M."/>
            <person name="Simpson J.R."/>
            <person name="Lauterbach L."/>
            <person name="Steele A.D."/>
            <person name="Gui C."/>
            <person name="Meng S."/>
            <person name="Li G."/>
            <person name="Viehrig K."/>
            <person name="Ye F."/>
            <person name="Su P."/>
            <person name="Kiefer A.F."/>
            <person name="Nichols A."/>
            <person name="Cepeda A.J."/>
            <person name="Yan W."/>
            <person name="Fan B."/>
            <person name="Jiang Y."/>
            <person name="Adhikari A."/>
            <person name="Zheng C.-J."/>
            <person name="Schuster L."/>
            <person name="Cowan T.M."/>
            <person name="Smanski M.J."/>
            <person name="Chevrette M.G."/>
            <person name="De Carvalho L.P.S."/>
            <person name="Shen B."/>
        </authorList>
    </citation>
    <scope>NUCLEOTIDE SEQUENCE [LARGE SCALE GENOMIC DNA]</scope>
    <source>
        <strain evidence="3 4">NPDC049503</strain>
    </source>
</reference>
<name>A0ABW8A121_9ACTN</name>
<protein>
    <submittedName>
        <fullName evidence="3">GNAT family N-acetyltransferase</fullName>
    </submittedName>
</protein>
<dbReference type="Proteomes" id="UP001612928">
    <property type="component" value="Unassembled WGS sequence"/>
</dbReference>
<gene>
    <name evidence="3" type="ORF">ACIBP5_10980</name>
</gene>
<sequence>MDGAQTRTPQQGRLVIEERPRTDRGLAVLLDAAFGELVARYGPEGRSQVSDGARFLVAAVDGEAVGCGAVQRVDDLTGELKRMYVVPSHRGRGIARSLLAALEALAHGQGCQRLRLATGARQPEAIALYETCGYTRVEPYGKYVNDPLSRCYDKALTAR</sequence>
<dbReference type="Pfam" id="PF00583">
    <property type="entry name" value="Acetyltransf_1"/>
    <property type="match status" value="1"/>
</dbReference>
<dbReference type="InterPro" id="IPR016181">
    <property type="entry name" value="Acyl_CoA_acyltransferase"/>
</dbReference>
<evidence type="ECO:0000313" key="3">
    <source>
        <dbReference type="EMBL" id="MFI7440476.1"/>
    </source>
</evidence>
<evidence type="ECO:0000313" key="4">
    <source>
        <dbReference type="Proteomes" id="UP001612928"/>
    </source>
</evidence>
<dbReference type="EMBL" id="JBITMB010000002">
    <property type="protein sequence ID" value="MFI7440476.1"/>
    <property type="molecule type" value="Genomic_DNA"/>
</dbReference>
<evidence type="ECO:0000256" key="1">
    <source>
        <dbReference type="ARBA" id="ARBA00022679"/>
    </source>
</evidence>
<dbReference type="CDD" id="cd04301">
    <property type="entry name" value="NAT_SF"/>
    <property type="match status" value="1"/>
</dbReference>
<dbReference type="PANTHER" id="PTHR13947">
    <property type="entry name" value="GNAT FAMILY N-ACETYLTRANSFERASE"/>
    <property type="match status" value="1"/>
</dbReference>
<dbReference type="PROSITE" id="PS51186">
    <property type="entry name" value="GNAT"/>
    <property type="match status" value="1"/>
</dbReference>
<dbReference type="InterPro" id="IPR050769">
    <property type="entry name" value="NAT_camello-type"/>
</dbReference>
<proteinExistence type="predicted"/>
<keyword evidence="1" id="KW-0808">Transferase</keyword>
<feature type="domain" description="N-acetyltransferase" evidence="2">
    <location>
        <begin position="16"/>
        <end position="159"/>
    </location>
</feature>
<comment type="caution">
    <text evidence="3">The sequence shown here is derived from an EMBL/GenBank/DDBJ whole genome shotgun (WGS) entry which is preliminary data.</text>
</comment>